<gene>
    <name evidence="1" type="ORF">EV192_10219</name>
</gene>
<keyword evidence="2" id="KW-1185">Reference proteome</keyword>
<accession>A0A4R2JSI5</accession>
<sequence length="107" mass="11526">MTFSAGATLWVTTFVEPQWGLAKLVTEHAQGASPEYWKPDTMAGHPVIYYTGQGSPEFCNLAIGITDTSYVGVNVLQYNVISPREQGSCKATTAVAEQVLATITGRK</sequence>
<proteinExistence type="predicted"/>
<protein>
    <submittedName>
        <fullName evidence="1">Uncharacterized protein</fullName>
    </submittedName>
</protein>
<dbReference type="AlphaFoldDB" id="A0A4R2JSI5"/>
<organism evidence="1 2">
    <name type="scientific">Actinocrispum wychmicini</name>
    <dbReference type="NCBI Taxonomy" id="1213861"/>
    <lineage>
        <taxon>Bacteria</taxon>
        <taxon>Bacillati</taxon>
        <taxon>Actinomycetota</taxon>
        <taxon>Actinomycetes</taxon>
        <taxon>Pseudonocardiales</taxon>
        <taxon>Pseudonocardiaceae</taxon>
        <taxon>Actinocrispum</taxon>
    </lineage>
</organism>
<reference evidence="1 2" key="1">
    <citation type="submission" date="2019-03" db="EMBL/GenBank/DDBJ databases">
        <title>Genomic Encyclopedia of Type Strains, Phase IV (KMG-IV): sequencing the most valuable type-strain genomes for metagenomic binning, comparative biology and taxonomic classification.</title>
        <authorList>
            <person name="Goeker M."/>
        </authorList>
    </citation>
    <scope>NUCLEOTIDE SEQUENCE [LARGE SCALE GENOMIC DNA]</scope>
    <source>
        <strain evidence="1 2">DSM 45934</strain>
    </source>
</reference>
<comment type="caution">
    <text evidence="1">The sequence shown here is derived from an EMBL/GenBank/DDBJ whole genome shotgun (WGS) entry which is preliminary data.</text>
</comment>
<name>A0A4R2JSI5_9PSEU</name>
<evidence type="ECO:0000313" key="1">
    <source>
        <dbReference type="EMBL" id="TCO61882.1"/>
    </source>
</evidence>
<dbReference type="Proteomes" id="UP000295680">
    <property type="component" value="Unassembled WGS sequence"/>
</dbReference>
<evidence type="ECO:0000313" key="2">
    <source>
        <dbReference type="Proteomes" id="UP000295680"/>
    </source>
</evidence>
<dbReference type="EMBL" id="SLWS01000002">
    <property type="protein sequence ID" value="TCO61882.1"/>
    <property type="molecule type" value="Genomic_DNA"/>
</dbReference>